<keyword evidence="4" id="KW-1185">Reference proteome</keyword>
<evidence type="ECO:0000259" key="2">
    <source>
        <dbReference type="Pfam" id="PF00313"/>
    </source>
</evidence>
<dbReference type="SUPFAM" id="SSF69754">
    <property type="entry name" value="Ribosome binding protein Y (YfiA homologue)"/>
    <property type="match status" value="1"/>
</dbReference>
<dbReference type="InterPro" id="IPR036567">
    <property type="entry name" value="RHF-like"/>
</dbReference>
<dbReference type="eggNOG" id="COG1278">
    <property type="taxonomic scope" value="Bacteria"/>
</dbReference>
<dbReference type="Proteomes" id="UP000011721">
    <property type="component" value="Chromosome"/>
</dbReference>
<reference evidence="4" key="1">
    <citation type="journal article" date="2013" name="Stand. Genomic Sci.">
        <title>Complete genome sequence of Desulfocapsa sulfexigens, a marine deltaproteobacterium specialized in disproportionating inorganic sulfur compounds.</title>
        <authorList>
            <person name="Finster K.W."/>
            <person name="Kjeldsen K.U."/>
            <person name="Kube M."/>
            <person name="Reinhardt R."/>
            <person name="Mussmann M."/>
            <person name="Amann R."/>
            <person name="Schreiber L."/>
        </authorList>
    </citation>
    <scope>NUCLEOTIDE SEQUENCE [LARGE SCALE GENOMIC DNA]</scope>
    <source>
        <strain evidence="4">DSM 10523 / SB164P1</strain>
    </source>
</reference>
<proteinExistence type="predicted"/>
<organism evidence="3 4">
    <name type="scientific">Desulfocapsa sulfexigens (strain DSM 10523 / SB164P1)</name>
    <dbReference type="NCBI Taxonomy" id="1167006"/>
    <lineage>
        <taxon>Bacteria</taxon>
        <taxon>Pseudomonadati</taxon>
        <taxon>Thermodesulfobacteriota</taxon>
        <taxon>Desulfobulbia</taxon>
        <taxon>Desulfobulbales</taxon>
        <taxon>Desulfocapsaceae</taxon>
        <taxon>Desulfocapsa</taxon>
    </lineage>
</organism>
<accession>M1NFS6</accession>
<dbReference type="SUPFAM" id="SSF50249">
    <property type="entry name" value="Nucleic acid-binding proteins"/>
    <property type="match status" value="1"/>
</dbReference>
<keyword evidence="3" id="KW-0238">DNA-binding</keyword>
<evidence type="ECO:0000313" key="3">
    <source>
        <dbReference type="EMBL" id="AGF78484.1"/>
    </source>
</evidence>
<protein>
    <submittedName>
        <fullName evidence="3">Cold-shock'-like DNA-binding protein</fullName>
    </submittedName>
</protein>
<dbReference type="OrthoDB" id="9782252at2"/>
<dbReference type="Pfam" id="PF00313">
    <property type="entry name" value="CSD"/>
    <property type="match status" value="1"/>
</dbReference>
<dbReference type="STRING" id="1167006.UWK_01934"/>
<dbReference type="HOGENOM" id="CLU_127074_0_0_7"/>
<dbReference type="GO" id="GO:0003677">
    <property type="term" value="F:DNA binding"/>
    <property type="evidence" value="ECO:0007669"/>
    <property type="project" value="UniProtKB-KW"/>
</dbReference>
<dbReference type="PATRIC" id="fig|1167006.5.peg.2118"/>
<dbReference type="KEGG" id="dsf:UWK_01934"/>
<dbReference type="Gene3D" id="3.30.160.100">
    <property type="entry name" value="Ribosome hibernation promotion factor-like"/>
    <property type="match status" value="1"/>
</dbReference>
<gene>
    <name evidence="3" type="ordered locus">UWK_01934</name>
</gene>
<sequence>MDLKVETRNVELRKGWQIKIDEEKEKLIRHFANFVLRLRVSIEATTHHKEGGYELKLVASVPNDTVVVSRKGENVSPLLVEAFDVLNLQMKEMQRKKRQAQKNTDASADEGARYGVIRKVSPYESYGFIVSQDAREIYFHENALKDISIDALTEGDAVVYGESFGDKGPQASWVRMNN</sequence>
<feature type="domain" description="CSD" evidence="2">
    <location>
        <begin position="114"/>
        <end position="175"/>
    </location>
</feature>
<evidence type="ECO:0000256" key="1">
    <source>
        <dbReference type="SAM" id="Coils"/>
    </source>
</evidence>
<keyword evidence="1" id="KW-0175">Coiled coil</keyword>
<name>M1NFS6_DESSD</name>
<evidence type="ECO:0000313" key="4">
    <source>
        <dbReference type="Proteomes" id="UP000011721"/>
    </source>
</evidence>
<dbReference type="RefSeq" id="WP_015404175.1">
    <property type="nucleotide sequence ID" value="NC_020304.1"/>
</dbReference>
<dbReference type="AlphaFoldDB" id="M1NFS6"/>
<feature type="coiled-coil region" evidence="1">
    <location>
        <begin position="83"/>
        <end position="110"/>
    </location>
</feature>
<dbReference type="InterPro" id="IPR012340">
    <property type="entry name" value="NA-bd_OB-fold"/>
</dbReference>
<dbReference type="Gene3D" id="2.40.50.140">
    <property type="entry name" value="Nucleic acid-binding proteins"/>
    <property type="match status" value="1"/>
</dbReference>
<dbReference type="InterPro" id="IPR002059">
    <property type="entry name" value="CSP_DNA-bd"/>
</dbReference>
<dbReference type="EMBL" id="CP003985">
    <property type="protein sequence ID" value="AGF78484.1"/>
    <property type="molecule type" value="Genomic_DNA"/>
</dbReference>